<organism evidence="3">
    <name type="scientific">mine drainage metagenome</name>
    <dbReference type="NCBI Taxonomy" id="410659"/>
    <lineage>
        <taxon>unclassified sequences</taxon>
        <taxon>metagenomes</taxon>
        <taxon>ecological metagenomes</taxon>
    </lineage>
</organism>
<dbReference type="EMBL" id="MLJW01000136">
    <property type="protein sequence ID" value="OIQ97250.1"/>
    <property type="molecule type" value="Genomic_DNA"/>
</dbReference>
<dbReference type="Pfam" id="PF02237">
    <property type="entry name" value="BPL_C"/>
    <property type="match status" value="1"/>
</dbReference>
<dbReference type="CDD" id="cd16442">
    <property type="entry name" value="BPL"/>
    <property type="match status" value="1"/>
</dbReference>
<proteinExistence type="predicted"/>
<accession>A0A1J5RNV6</accession>
<dbReference type="InterPro" id="IPR045864">
    <property type="entry name" value="aa-tRNA-synth_II/BPL/LPL"/>
</dbReference>
<dbReference type="GO" id="GO:0004077">
    <property type="term" value="F:biotin--[biotin carboxyl-carrier protein] ligase activity"/>
    <property type="evidence" value="ECO:0007669"/>
    <property type="project" value="UniProtKB-EC"/>
</dbReference>
<sequence>MQAVPPPFRLQAFDSLDSTNDEIARQAAQGAPPNLVVTAASQTAGRGRRGRSWVSTPGNLFCSFLLEGRARADEGPQLAFVAAVALQEALSALLPAAAFRCKWPNDLLCQGRKISGMLLEAARPHIILGVGVNVTAAPSPALYPATCLRALGSGATAAEVLAGLCEALAHWHGLWLEQGFAPIRQAWLERATGVGGPVTVRLADGAERPGRFAGLDEGGALLLEEAAGITPILAGDVFFPN</sequence>
<protein>
    <submittedName>
        <fullName evidence="3">Bifunctional ligase/repressor BirA</fullName>
        <ecNumber evidence="3">6.3.4.15</ecNumber>
    </submittedName>
</protein>
<reference evidence="3" key="1">
    <citation type="submission" date="2016-10" db="EMBL/GenBank/DDBJ databases">
        <title>Sequence of Gallionella enrichment culture.</title>
        <authorList>
            <person name="Poehlein A."/>
            <person name="Muehling M."/>
            <person name="Daniel R."/>
        </authorList>
    </citation>
    <scope>NUCLEOTIDE SEQUENCE</scope>
</reference>
<dbReference type="PANTHER" id="PTHR12835">
    <property type="entry name" value="BIOTIN PROTEIN LIGASE"/>
    <property type="match status" value="1"/>
</dbReference>
<dbReference type="SUPFAM" id="SSF55681">
    <property type="entry name" value="Class II aaRS and biotin synthetases"/>
    <property type="match status" value="1"/>
</dbReference>
<dbReference type="Gene3D" id="2.30.30.100">
    <property type="match status" value="1"/>
</dbReference>
<dbReference type="InterPro" id="IPR003142">
    <property type="entry name" value="BPL_C"/>
</dbReference>
<dbReference type="AlphaFoldDB" id="A0A1J5RNV6"/>
<evidence type="ECO:0000256" key="1">
    <source>
        <dbReference type="ARBA" id="ARBA00022598"/>
    </source>
</evidence>
<dbReference type="PANTHER" id="PTHR12835:SF5">
    <property type="entry name" value="BIOTIN--PROTEIN LIGASE"/>
    <property type="match status" value="1"/>
</dbReference>
<dbReference type="Gene3D" id="3.30.930.10">
    <property type="entry name" value="Bira Bifunctional Protein, Domain 2"/>
    <property type="match status" value="1"/>
</dbReference>
<dbReference type="GO" id="GO:0005737">
    <property type="term" value="C:cytoplasm"/>
    <property type="evidence" value="ECO:0007669"/>
    <property type="project" value="TreeGrafter"/>
</dbReference>
<gene>
    <name evidence="3" type="primary">birA_9</name>
    <name evidence="3" type="ORF">GALL_208050</name>
</gene>
<dbReference type="InterPro" id="IPR004143">
    <property type="entry name" value="BPL_LPL_catalytic"/>
</dbReference>
<dbReference type="PROSITE" id="PS51733">
    <property type="entry name" value="BPL_LPL_CATALYTIC"/>
    <property type="match status" value="1"/>
</dbReference>
<name>A0A1J5RNV6_9ZZZZ</name>
<keyword evidence="1 3" id="KW-0436">Ligase</keyword>
<feature type="domain" description="BPL/LPL catalytic" evidence="2">
    <location>
        <begin position="2"/>
        <end position="176"/>
    </location>
</feature>
<dbReference type="Pfam" id="PF03099">
    <property type="entry name" value="BPL_LplA_LipB"/>
    <property type="match status" value="1"/>
</dbReference>
<evidence type="ECO:0000259" key="2">
    <source>
        <dbReference type="PROSITE" id="PS51733"/>
    </source>
</evidence>
<dbReference type="InterPro" id="IPR004408">
    <property type="entry name" value="Biotin_CoA_COase_ligase"/>
</dbReference>
<evidence type="ECO:0000313" key="3">
    <source>
        <dbReference type="EMBL" id="OIQ97250.1"/>
    </source>
</evidence>
<dbReference type="NCBIfam" id="TIGR00121">
    <property type="entry name" value="birA_ligase"/>
    <property type="match status" value="1"/>
</dbReference>
<dbReference type="EC" id="6.3.4.15" evidence="3"/>
<comment type="caution">
    <text evidence="3">The sequence shown here is derived from an EMBL/GenBank/DDBJ whole genome shotgun (WGS) entry which is preliminary data.</text>
</comment>